<gene>
    <name evidence="3" type="ORF">CYMTET_13960</name>
</gene>
<comment type="caution">
    <text evidence="3">The sequence shown here is derived from an EMBL/GenBank/DDBJ whole genome shotgun (WGS) entry which is preliminary data.</text>
</comment>
<feature type="domain" description="Magnesium transporter MgtE intracellular" evidence="2">
    <location>
        <begin position="1071"/>
        <end position="1173"/>
    </location>
</feature>
<proteinExistence type="predicted"/>
<feature type="compositionally biased region" description="Basic and acidic residues" evidence="1">
    <location>
        <begin position="1400"/>
        <end position="1416"/>
    </location>
</feature>
<protein>
    <recommendedName>
        <fullName evidence="2">Magnesium transporter MgtE intracellular domain-containing protein</fullName>
    </recommendedName>
</protein>
<evidence type="ECO:0000256" key="1">
    <source>
        <dbReference type="SAM" id="MobiDB-lite"/>
    </source>
</evidence>
<keyword evidence="4" id="KW-1185">Reference proteome</keyword>
<dbReference type="InterPro" id="IPR038076">
    <property type="entry name" value="MgtE_N_sf"/>
</dbReference>
<dbReference type="EMBL" id="LGRX02005633">
    <property type="protein sequence ID" value="KAK3278074.1"/>
    <property type="molecule type" value="Genomic_DNA"/>
</dbReference>
<feature type="region of interest" description="Disordered" evidence="1">
    <location>
        <begin position="24"/>
        <end position="62"/>
    </location>
</feature>
<evidence type="ECO:0000259" key="2">
    <source>
        <dbReference type="SMART" id="SM00924"/>
    </source>
</evidence>
<evidence type="ECO:0000313" key="3">
    <source>
        <dbReference type="EMBL" id="KAK3278074.1"/>
    </source>
</evidence>
<organism evidence="3 4">
    <name type="scientific">Cymbomonas tetramitiformis</name>
    <dbReference type="NCBI Taxonomy" id="36881"/>
    <lineage>
        <taxon>Eukaryota</taxon>
        <taxon>Viridiplantae</taxon>
        <taxon>Chlorophyta</taxon>
        <taxon>Pyramimonadophyceae</taxon>
        <taxon>Pyramimonadales</taxon>
        <taxon>Pyramimonadaceae</taxon>
        <taxon>Cymbomonas</taxon>
    </lineage>
</organism>
<dbReference type="Proteomes" id="UP001190700">
    <property type="component" value="Unassembled WGS sequence"/>
</dbReference>
<feature type="compositionally biased region" description="Basic residues" evidence="1">
    <location>
        <begin position="775"/>
        <end position="784"/>
    </location>
</feature>
<feature type="domain" description="Magnesium transporter MgtE intracellular" evidence="2">
    <location>
        <begin position="500"/>
        <end position="589"/>
    </location>
</feature>
<feature type="compositionally biased region" description="Basic and acidic residues" evidence="1">
    <location>
        <begin position="33"/>
        <end position="44"/>
    </location>
</feature>
<feature type="region of interest" description="Disordered" evidence="1">
    <location>
        <begin position="762"/>
        <end position="788"/>
    </location>
</feature>
<dbReference type="SMART" id="SM00924">
    <property type="entry name" value="MgtE_N"/>
    <property type="match status" value="3"/>
</dbReference>
<evidence type="ECO:0000313" key="4">
    <source>
        <dbReference type="Proteomes" id="UP001190700"/>
    </source>
</evidence>
<dbReference type="SUPFAM" id="SSF158791">
    <property type="entry name" value="MgtE N-terminal domain-like"/>
    <property type="match status" value="3"/>
</dbReference>
<reference evidence="3 4" key="1">
    <citation type="journal article" date="2015" name="Genome Biol. Evol.">
        <title>Comparative Genomics of a Bacterivorous Green Alga Reveals Evolutionary Causalities and Consequences of Phago-Mixotrophic Mode of Nutrition.</title>
        <authorList>
            <person name="Burns J.A."/>
            <person name="Paasch A."/>
            <person name="Narechania A."/>
            <person name="Kim E."/>
        </authorList>
    </citation>
    <scope>NUCLEOTIDE SEQUENCE [LARGE SCALE GENOMIC DNA]</scope>
    <source>
        <strain evidence="3 4">PLY_AMNH</strain>
    </source>
</reference>
<dbReference type="InterPro" id="IPR006668">
    <property type="entry name" value="Mg_transptr_MgtE_intracell_dom"/>
</dbReference>
<feature type="domain" description="Magnesium transporter MgtE intracellular" evidence="2">
    <location>
        <begin position="148"/>
        <end position="246"/>
    </location>
</feature>
<sequence>MPSGPCPLPFKPSPPADTLHFAAQSVQKSKLQKVGDRRKTEKRSSAIFQASPGSAEQSSTAGRQVNVEEYLAASLDYEAMPEGHSAKILSRMPPEARQKLIMHLDVFHQSKVTTRMEGAAQYDYTTPYFFNKLKLGDPAVTAGMLTDRHVSLGASLMEALPPQQMAAAVEHMAVPKQAAEILGEMNPHCAGRILEMASGETAVAVLLEMDPMFRASNILSHMPNKVTNAIVICLMGAEEAILEDTAQHTEVLFEEERVEAVCSILQGLEDSRTLSVMQALDADAKSAILGAAESEMAAYLLEHTIDRQQMSKAMDMLDIEKLSELMQYVQSSKVMAHYMVRIECPEALATHLETEHLVRMLVHLDSKWAAKILSPIAVENIVAAVKHMQTGYSEKIAHIACFLQKETMASVLQALEPSISASVIIKGNHFSKSAKAMPYINSSERNCIFKCMPDDILLQFWEELKDADKGKYLEPMELPRQILLMTQMRPGSAARLILFLPSAVITEIAQDMPTTEIAKIAAMLSPEDAQQILLTVSEETRPRVLKALGVTKAGKTLSVMETFEATEILALMPAVDAVRIVNQMTPESASLAMRVGQGAQVASMLEDSKDAAIMVKHAGHYKVLERCGKYRAAELLQELGMDIAPSVLSEINPIEAAHIVKLLPDALKQKHIPDLAPHLDVIQLAAMLEEDRALSAKVRARVLMSLHEDPEDGLMLLTKVPTQMSTQLVADLVEEPGGDIFASQMLTEFLSKDYNMQLRQSFHPNNVMDSTDGLKKKKRKKKKSGAADVSNSNLKKAVDLVFGMDDRYLASVLASMSGEAACMILSSMSSLRVHAVAECMPAVGVRSMLAVAQDELVVAMLEKLPRGQIEAAMDSMEMQYCTRIAHILSDHHQHTGNGLYLLEPLPLDCLVESVQMCEPAMTCDLMKVLGEEKASALMSNIVDASMDDVAREVMDHFVNEADLKFFTNLLSNASPAAAHNIVKQASDHAQATILNKLGEDVVRGIFEQNPGVWSDVINKLEPAHKAVFLETRDTETGFFYITEGDTRMLNDAIASMGAERFRGILQRLDPVSPGRMGELLLELPDHIAFSMLWARPVEDLLQILIQMPVLDRAAELLALAGEVKATLVFNMMEEGDRLHFMAALKPIILKGVLKRRPRDSTIIDLLNLPPETVNGVLPLLEDPELVQEYLEKKGRKMTSRVISRIKLSKWIKCIRISIILTRLRFKMNTILPNLISYINDIRALSNVSGTMLTIITAFCIVKDDTPDGGSPDIRSTVDLKLGTYVCKDKFVVWKRMKSCLIPTGRVRDMQSKVMQLNAAVLAQDLSPQQLEGLVRCNTFLKTQIKGKEGDDSVQSVFGPAKAIYAFLLMLLSTHVYLSGFKDFPLQMTLERVDALKFQEKEKPKQTAIARKHEESPGPRLQASSESQPLKEKIKSSLKPR</sequence>
<accession>A0AAE0LAV1</accession>
<dbReference type="Gene3D" id="1.25.60.10">
    <property type="entry name" value="MgtE N-terminal domain-like"/>
    <property type="match status" value="2"/>
</dbReference>
<name>A0AAE0LAV1_9CHLO</name>
<feature type="region of interest" description="Disordered" evidence="1">
    <location>
        <begin position="1400"/>
        <end position="1440"/>
    </location>
</feature>
<dbReference type="Pfam" id="PF03448">
    <property type="entry name" value="MgtE_N"/>
    <property type="match status" value="2"/>
</dbReference>
<feature type="compositionally biased region" description="Polar residues" evidence="1">
    <location>
        <begin position="46"/>
        <end position="62"/>
    </location>
</feature>